<evidence type="ECO:0000313" key="3">
    <source>
        <dbReference type="Proteomes" id="UP000000763"/>
    </source>
</evidence>
<evidence type="ECO:0000256" key="1">
    <source>
        <dbReference type="SAM" id="MobiDB-lite"/>
    </source>
</evidence>
<name>Q69XM3_ORYSJ</name>
<dbReference type="EMBL" id="AP003612">
    <property type="protein sequence ID" value="BAD32838.1"/>
    <property type="molecule type" value="Genomic_DNA"/>
</dbReference>
<accession>Q69XM3</accession>
<gene>
    <name evidence="2" type="primary">P0457B11.12</name>
</gene>
<feature type="region of interest" description="Disordered" evidence="1">
    <location>
        <begin position="148"/>
        <end position="181"/>
    </location>
</feature>
<reference evidence="3" key="1">
    <citation type="journal article" date="2005" name="Nature">
        <title>The map-based sequence of the rice genome.</title>
        <authorList>
            <consortium name="International rice genome sequencing project (IRGSP)"/>
            <person name="Matsumoto T."/>
            <person name="Wu J."/>
            <person name="Kanamori H."/>
            <person name="Katayose Y."/>
            <person name="Fujisawa M."/>
            <person name="Namiki N."/>
            <person name="Mizuno H."/>
            <person name="Yamamoto K."/>
            <person name="Antonio B.A."/>
            <person name="Baba T."/>
            <person name="Sakata K."/>
            <person name="Nagamura Y."/>
            <person name="Aoki H."/>
            <person name="Arikawa K."/>
            <person name="Arita K."/>
            <person name="Bito T."/>
            <person name="Chiden Y."/>
            <person name="Fujitsuka N."/>
            <person name="Fukunaka R."/>
            <person name="Hamada M."/>
            <person name="Harada C."/>
            <person name="Hayashi A."/>
            <person name="Hijishita S."/>
            <person name="Honda M."/>
            <person name="Hosokawa S."/>
            <person name="Ichikawa Y."/>
            <person name="Idonuma A."/>
            <person name="Iijima M."/>
            <person name="Ikeda M."/>
            <person name="Ikeno M."/>
            <person name="Ito K."/>
            <person name="Ito S."/>
            <person name="Ito T."/>
            <person name="Ito Y."/>
            <person name="Ito Y."/>
            <person name="Iwabuchi A."/>
            <person name="Kamiya K."/>
            <person name="Karasawa W."/>
            <person name="Kurita K."/>
            <person name="Katagiri S."/>
            <person name="Kikuta A."/>
            <person name="Kobayashi H."/>
            <person name="Kobayashi N."/>
            <person name="Machita K."/>
            <person name="Maehara T."/>
            <person name="Masukawa M."/>
            <person name="Mizubayashi T."/>
            <person name="Mukai Y."/>
            <person name="Nagasaki H."/>
            <person name="Nagata Y."/>
            <person name="Naito S."/>
            <person name="Nakashima M."/>
            <person name="Nakama Y."/>
            <person name="Nakamichi Y."/>
            <person name="Nakamura M."/>
            <person name="Meguro A."/>
            <person name="Negishi M."/>
            <person name="Ohta I."/>
            <person name="Ohta T."/>
            <person name="Okamoto M."/>
            <person name="Ono N."/>
            <person name="Saji S."/>
            <person name="Sakaguchi M."/>
            <person name="Sakai K."/>
            <person name="Shibata M."/>
            <person name="Shimokawa T."/>
            <person name="Song J."/>
            <person name="Takazaki Y."/>
            <person name="Terasawa K."/>
            <person name="Tsugane M."/>
            <person name="Tsuji K."/>
            <person name="Ueda S."/>
            <person name="Waki K."/>
            <person name="Yamagata H."/>
            <person name="Yamamoto M."/>
            <person name="Yamamoto S."/>
            <person name="Yamane H."/>
            <person name="Yoshiki S."/>
            <person name="Yoshihara R."/>
            <person name="Yukawa K."/>
            <person name="Zhong H."/>
            <person name="Yano M."/>
            <person name="Yuan Q."/>
            <person name="Ouyang S."/>
            <person name="Liu J."/>
            <person name="Jones K.M."/>
            <person name="Gansberger K."/>
            <person name="Moffat K."/>
            <person name="Hill J."/>
            <person name="Bera J."/>
            <person name="Fadrosh D."/>
            <person name="Jin S."/>
            <person name="Johri S."/>
            <person name="Kim M."/>
            <person name="Overton L."/>
            <person name="Reardon M."/>
            <person name="Tsitrin T."/>
            <person name="Vuong H."/>
            <person name="Weaver B."/>
            <person name="Ciecko A."/>
            <person name="Tallon L."/>
            <person name="Jackson J."/>
            <person name="Pai G."/>
            <person name="Aken S.V."/>
            <person name="Utterback T."/>
            <person name="Reidmuller S."/>
            <person name="Feldblyum T."/>
            <person name="Hsiao J."/>
            <person name="Zismann V."/>
            <person name="Iobst S."/>
            <person name="de Vazeille A.R."/>
            <person name="Buell C.R."/>
            <person name="Ying K."/>
            <person name="Li Y."/>
            <person name="Lu T."/>
            <person name="Huang Y."/>
            <person name="Zhao Q."/>
            <person name="Feng Q."/>
            <person name="Zhang L."/>
            <person name="Zhu J."/>
            <person name="Weng Q."/>
            <person name="Mu J."/>
            <person name="Lu Y."/>
            <person name="Fan D."/>
            <person name="Liu Y."/>
            <person name="Guan J."/>
            <person name="Zhang Y."/>
            <person name="Yu S."/>
            <person name="Liu X."/>
            <person name="Zhang Y."/>
            <person name="Hong G."/>
            <person name="Han B."/>
            <person name="Choisne N."/>
            <person name="Demange N."/>
            <person name="Orjeda G."/>
            <person name="Samain S."/>
            <person name="Cattolico L."/>
            <person name="Pelletier E."/>
            <person name="Couloux A."/>
            <person name="Segurens B."/>
            <person name="Wincker P."/>
            <person name="D'Hont A."/>
            <person name="Scarpelli C."/>
            <person name="Weissenbach J."/>
            <person name="Salanoubat M."/>
            <person name="Quetier F."/>
            <person name="Yu Y."/>
            <person name="Kim H.R."/>
            <person name="Rambo T."/>
            <person name="Currie J."/>
            <person name="Collura K."/>
            <person name="Luo M."/>
            <person name="Yang T."/>
            <person name="Ammiraju J.S.S."/>
            <person name="Engler F."/>
            <person name="Soderlund C."/>
            <person name="Wing R.A."/>
            <person name="Palmer L.E."/>
            <person name="de la Bastide M."/>
            <person name="Spiegel L."/>
            <person name="Nascimento L."/>
            <person name="Zutavern T."/>
            <person name="O'Shaughnessy A."/>
            <person name="Dike S."/>
            <person name="Dedhia N."/>
            <person name="Preston R."/>
            <person name="Balija V."/>
            <person name="McCombie W.R."/>
            <person name="Chow T."/>
            <person name="Chen H."/>
            <person name="Chung M."/>
            <person name="Chen C."/>
            <person name="Shaw J."/>
            <person name="Wu H."/>
            <person name="Hsiao K."/>
            <person name="Chao Y."/>
            <person name="Chu M."/>
            <person name="Cheng C."/>
            <person name="Hour A."/>
            <person name="Lee P."/>
            <person name="Lin S."/>
            <person name="Lin Y."/>
            <person name="Liou J."/>
            <person name="Liu S."/>
            <person name="Hsing Y."/>
            <person name="Raghuvanshi S."/>
            <person name="Mohanty A."/>
            <person name="Bharti A.K."/>
            <person name="Gaur A."/>
            <person name="Gupta V."/>
            <person name="Kumar D."/>
            <person name="Ravi V."/>
            <person name="Vij S."/>
            <person name="Kapur A."/>
            <person name="Khurana P."/>
            <person name="Khurana P."/>
            <person name="Khurana J.P."/>
            <person name="Tyagi A.K."/>
            <person name="Gaikwad K."/>
            <person name="Singh A."/>
            <person name="Dalal V."/>
            <person name="Srivastava S."/>
            <person name="Dixit A."/>
            <person name="Pal A.K."/>
            <person name="Ghazi I.A."/>
            <person name="Yadav M."/>
            <person name="Pandit A."/>
            <person name="Bhargava A."/>
            <person name="Sureshbabu K."/>
            <person name="Batra K."/>
            <person name="Sharma T.R."/>
            <person name="Mohapatra T."/>
            <person name="Singh N.K."/>
            <person name="Messing J."/>
            <person name="Nelson A.B."/>
            <person name="Fuks G."/>
            <person name="Kavchok S."/>
            <person name="Keizer G."/>
            <person name="Linton E."/>
            <person name="Llaca V."/>
            <person name="Song R."/>
            <person name="Tanyolac B."/>
            <person name="Young S."/>
            <person name="Ho-Il K."/>
            <person name="Hahn J.H."/>
            <person name="Sangsakoo G."/>
            <person name="Vanavichit A."/>
            <person name="de Mattos Luiz.A.T."/>
            <person name="Zimmer P.D."/>
            <person name="Malone G."/>
            <person name="Dellagostin O."/>
            <person name="de Oliveira A.C."/>
            <person name="Bevan M."/>
            <person name="Bancroft I."/>
            <person name="Minx P."/>
            <person name="Cordum H."/>
            <person name="Wilson R."/>
            <person name="Cheng Z."/>
            <person name="Jin W."/>
            <person name="Jiang J."/>
            <person name="Leong S.A."/>
            <person name="Iwama H."/>
            <person name="Gojobori T."/>
            <person name="Itoh T."/>
            <person name="Niimura Y."/>
            <person name="Fujii Y."/>
            <person name="Habara T."/>
            <person name="Sakai H."/>
            <person name="Sato Y."/>
            <person name="Wilson G."/>
            <person name="Kumar K."/>
            <person name="McCouch S."/>
            <person name="Juretic N."/>
            <person name="Hoen D."/>
            <person name="Wright S."/>
            <person name="Bruskiewich R."/>
            <person name="Bureau T."/>
            <person name="Miyao A."/>
            <person name="Hirochika H."/>
            <person name="Nishikawa T."/>
            <person name="Kadowaki K."/>
            <person name="Sugiura M."/>
            <person name="Burr B."/>
            <person name="Sasaki T."/>
        </authorList>
    </citation>
    <scope>NUCLEOTIDE SEQUENCE [LARGE SCALE GENOMIC DNA]</scope>
    <source>
        <strain evidence="3">cv. Nipponbare</strain>
    </source>
</reference>
<proteinExistence type="predicted"/>
<organism evidence="2 3">
    <name type="scientific">Oryza sativa subsp. japonica</name>
    <name type="common">Rice</name>
    <dbReference type="NCBI Taxonomy" id="39947"/>
    <lineage>
        <taxon>Eukaryota</taxon>
        <taxon>Viridiplantae</taxon>
        <taxon>Streptophyta</taxon>
        <taxon>Embryophyta</taxon>
        <taxon>Tracheophyta</taxon>
        <taxon>Spermatophyta</taxon>
        <taxon>Magnoliopsida</taxon>
        <taxon>Liliopsida</taxon>
        <taxon>Poales</taxon>
        <taxon>Poaceae</taxon>
        <taxon>BOP clade</taxon>
        <taxon>Oryzoideae</taxon>
        <taxon>Oryzeae</taxon>
        <taxon>Oryzinae</taxon>
        <taxon>Oryza</taxon>
        <taxon>Oryza sativa</taxon>
    </lineage>
</organism>
<reference evidence="3" key="2">
    <citation type="journal article" date="2008" name="Nucleic Acids Res.">
        <title>The rice annotation project database (RAP-DB): 2008 update.</title>
        <authorList>
            <consortium name="The rice annotation project (RAP)"/>
        </authorList>
    </citation>
    <scope>GENOME REANNOTATION</scope>
    <source>
        <strain evidence="3">cv. Nipponbare</strain>
    </source>
</reference>
<sequence length="213" mass="24822">MASFFKQKKKTSFRLSDDDLVDALVQRKYRVLFDVLCIGYQHHETESSTEAEQRIREYKRIIRRRRHFQVSTQGKQHVLQCSPFPHKKVQKRFQGQQRPAIHPVLARFCKKESMKPSQATAFISLWGSWILHAKVFEQMPQRTRLWGHAHARRARDSSSTGDRLAFPPGDQRRRRRRDDDPPCNRCLPLYAAAATSSTNTGSQPLLLLLLLSL</sequence>
<protein>
    <submittedName>
        <fullName evidence="2">Uncharacterized protein</fullName>
    </submittedName>
</protein>
<dbReference type="AlphaFoldDB" id="Q69XM3"/>
<evidence type="ECO:0000313" key="2">
    <source>
        <dbReference type="EMBL" id="BAD32838.1"/>
    </source>
</evidence>
<dbReference type="Proteomes" id="UP000000763">
    <property type="component" value="Chromosome 6"/>
</dbReference>